<gene>
    <name evidence="1" type="ORF">UFOVP882_39</name>
</gene>
<accession>A0A6J5PAH6</accession>
<organism evidence="1">
    <name type="scientific">uncultured Caudovirales phage</name>
    <dbReference type="NCBI Taxonomy" id="2100421"/>
    <lineage>
        <taxon>Viruses</taxon>
        <taxon>Duplodnaviria</taxon>
        <taxon>Heunggongvirae</taxon>
        <taxon>Uroviricota</taxon>
        <taxon>Caudoviricetes</taxon>
        <taxon>Peduoviridae</taxon>
        <taxon>Maltschvirus</taxon>
        <taxon>Maltschvirus maltsch</taxon>
    </lineage>
</organism>
<evidence type="ECO:0000313" key="1">
    <source>
        <dbReference type="EMBL" id="CAB4168503.1"/>
    </source>
</evidence>
<reference evidence="1" key="1">
    <citation type="submission" date="2020-05" db="EMBL/GenBank/DDBJ databases">
        <authorList>
            <person name="Chiriac C."/>
            <person name="Salcher M."/>
            <person name="Ghai R."/>
            <person name="Kavagutti S V."/>
        </authorList>
    </citation>
    <scope>NUCLEOTIDE SEQUENCE</scope>
</reference>
<proteinExistence type="predicted"/>
<sequence>MSDYQIIELFDSTNVTLAELFRITGRSIGELKALLMSNRGN</sequence>
<protein>
    <submittedName>
        <fullName evidence="1">Uncharacterized protein</fullName>
    </submittedName>
</protein>
<dbReference type="EMBL" id="LR796826">
    <property type="protein sequence ID" value="CAB4168503.1"/>
    <property type="molecule type" value="Genomic_DNA"/>
</dbReference>
<name>A0A6J5PAH6_9CAUD</name>